<accession>A0ABS1DKG1</accession>
<feature type="active site" description="Charge relay system" evidence="5">
    <location>
        <position position="282"/>
    </location>
</feature>
<evidence type="ECO:0000256" key="3">
    <source>
        <dbReference type="ARBA" id="ARBA00022801"/>
    </source>
</evidence>
<dbReference type="InterPro" id="IPR023828">
    <property type="entry name" value="Peptidase_S8_Ser-AS"/>
</dbReference>
<keyword evidence="8" id="KW-1185">Reference proteome</keyword>
<evidence type="ECO:0000313" key="8">
    <source>
        <dbReference type="Proteomes" id="UP001296873"/>
    </source>
</evidence>
<keyword evidence="3 5" id="KW-0378">Hydrolase</keyword>
<reference evidence="7 8" key="1">
    <citation type="journal article" date="2020" name="Microorganisms">
        <title>Osmotic Adaptation and Compatible Solute Biosynthesis of Phototrophic Bacteria as Revealed from Genome Analyses.</title>
        <authorList>
            <person name="Imhoff J.F."/>
            <person name="Rahn T."/>
            <person name="Kunzel S."/>
            <person name="Keller A."/>
            <person name="Neulinger S.C."/>
        </authorList>
    </citation>
    <scope>NUCLEOTIDE SEQUENCE [LARGE SCALE GENOMIC DNA]</scope>
    <source>
        <strain evidence="7 8">DSM 9895</strain>
    </source>
</reference>
<keyword evidence="2 5" id="KW-0645">Protease</keyword>
<dbReference type="CDD" id="cd05561">
    <property type="entry name" value="Peptidases_S8_4"/>
    <property type="match status" value="1"/>
</dbReference>
<evidence type="ECO:0000256" key="5">
    <source>
        <dbReference type="PROSITE-ProRule" id="PRU01240"/>
    </source>
</evidence>
<dbReference type="InterPro" id="IPR000209">
    <property type="entry name" value="Peptidase_S8/S53_dom"/>
</dbReference>
<keyword evidence="4 5" id="KW-0720">Serine protease</keyword>
<name>A0ABS1DKG1_9PROT</name>
<proteinExistence type="inferred from homology"/>
<dbReference type="Gene3D" id="3.40.50.200">
    <property type="entry name" value="Peptidase S8/S53 domain"/>
    <property type="match status" value="1"/>
</dbReference>
<dbReference type="SUPFAM" id="SSF52743">
    <property type="entry name" value="Subtilisin-like"/>
    <property type="match status" value="1"/>
</dbReference>
<dbReference type="Pfam" id="PF00082">
    <property type="entry name" value="Peptidase_S8"/>
    <property type="match status" value="1"/>
</dbReference>
<evidence type="ECO:0000256" key="4">
    <source>
        <dbReference type="ARBA" id="ARBA00022825"/>
    </source>
</evidence>
<dbReference type="InterPro" id="IPR036852">
    <property type="entry name" value="Peptidase_S8/S53_dom_sf"/>
</dbReference>
<feature type="domain" description="Peptidase S8/S53" evidence="6">
    <location>
        <begin position="124"/>
        <end position="328"/>
    </location>
</feature>
<evidence type="ECO:0000313" key="7">
    <source>
        <dbReference type="EMBL" id="MBK1670264.1"/>
    </source>
</evidence>
<evidence type="ECO:0000259" key="6">
    <source>
        <dbReference type="Pfam" id="PF00082"/>
    </source>
</evidence>
<dbReference type="PROSITE" id="PS00138">
    <property type="entry name" value="SUBTILASE_SER"/>
    <property type="match status" value="1"/>
</dbReference>
<comment type="similarity">
    <text evidence="1 5">Belongs to the peptidase S8 family.</text>
</comment>
<dbReference type="InterPro" id="IPR050131">
    <property type="entry name" value="Peptidase_S8_subtilisin-like"/>
</dbReference>
<dbReference type="PROSITE" id="PS51892">
    <property type="entry name" value="SUBTILASE"/>
    <property type="match status" value="1"/>
</dbReference>
<sequence length="348" mass="36378">MLSSDLPAFTRNNLNFLNATEIETVRLDALGFSITRLRATSNVRAAVLQDRLRRFGPGTFTLNHIYRPAQQRAEATNALEALGWTDRPASCGQGLRLGIVDTHVALPRLSTATAPRMNRRFASGARSDPMHGTTVAAFLVGAPDHGVAGALPGAGLFAADVFYADGDGAAAETLALVRALDWLAGQDVHAVNLSLTGPANALLQRAVSALEIRNIAITAAAGNSGPLAAATYPAAYPEVIGVTAVGSDMRRYEQANRGEHVFIAGPGVALKGLDGQVVTGTSFAVPFVTAAIADALNAERSLSAVKRKLSEQARDLGPSGPDDAFGHGLLRYALRCGPAATFSELSRE</sequence>
<dbReference type="PANTHER" id="PTHR43806:SF11">
    <property type="entry name" value="CEREVISIN-RELATED"/>
    <property type="match status" value="1"/>
</dbReference>
<comment type="caution">
    <text evidence="7">The sequence shown here is derived from an EMBL/GenBank/DDBJ whole genome shotgun (WGS) entry which is preliminary data.</text>
</comment>
<evidence type="ECO:0000256" key="2">
    <source>
        <dbReference type="ARBA" id="ARBA00022670"/>
    </source>
</evidence>
<protein>
    <recommendedName>
        <fullName evidence="6">Peptidase S8/S53 domain-containing protein</fullName>
    </recommendedName>
</protein>
<evidence type="ECO:0000256" key="1">
    <source>
        <dbReference type="ARBA" id="ARBA00011073"/>
    </source>
</evidence>
<feature type="active site" description="Charge relay system" evidence="5">
    <location>
        <position position="101"/>
    </location>
</feature>
<dbReference type="EMBL" id="NRRL01000084">
    <property type="protein sequence ID" value="MBK1670264.1"/>
    <property type="molecule type" value="Genomic_DNA"/>
</dbReference>
<gene>
    <name evidence="7" type="ORF">CKO28_19745</name>
</gene>
<organism evidence="7 8">
    <name type="scientific">Rhodovibrio sodomensis</name>
    <dbReference type="NCBI Taxonomy" id="1088"/>
    <lineage>
        <taxon>Bacteria</taxon>
        <taxon>Pseudomonadati</taxon>
        <taxon>Pseudomonadota</taxon>
        <taxon>Alphaproteobacteria</taxon>
        <taxon>Rhodospirillales</taxon>
        <taxon>Rhodovibrionaceae</taxon>
        <taxon>Rhodovibrio</taxon>
    </lineage>
</organism>
<feature type="active site" description="Charge relay system" evidence="5">
    <location>
        <position position="131"/>
    </location>
</feature>
<dbReference type="PANTHER" id="PTHR43806">
    <property type="entry name" value="PEPTIDASE S8"/>
    <property type="match status" value="1"/>
</dbReference>
<dbReference type="Proteomes" id="UP001296873">
    <property type="component" value="Unassembled WGS sequence"/>
</dbReference>